<feature type="region of interest" description="Disordered" evidence="1">
    <location>
        <begin position="34"/>
        <end position="53"/>
    </location>
</feature>
<evidence type="ECO:0000313" key="2">
    <source>
        <dbReference type="EMBL" id="TVU00092.1"/>
    </source>
</evidence>
<evidence type="ECO:0000256" key="1">
    <source>
        <dbReference type="SAM" id="MobiDB-lite"/>
    </source>
</evidence>
<keyword evidence="3" id="KW-1185">Reference proteome</keyword>
<dbReference type="Proteomes" id="UP000324897">
    <property type="component" value="Unassembled WGS sequence"/>
</dbReference>
<protein>
    <recommendedName>
        <fullName evidence="4">DUF1618 domain-containing protein</fullName>
    </recommendedName>
</protein>
<dbReference type="EMBL" id="RWGY01000637">
    <property type="protein sequence ID" value="TVU00092.1"/>
    <property type="molecule type" value="Genomic_DNA"/>
</dbReference>
<dbReference type="InterPro" id="IPR012871">
    <property type="entry name" value="DUF1668_ORYSA"/>
</dbReference>
<sequence length="390" mass="42895">MGVRRLFLNLIVDNDVRGTKSLRCINLDRQKFFDDTPSPARRPNGSGSESEAGLREALKLGRITLPHPSINFEACGSVLQWSIDCFPLGGGRNKVLCADQSGRAFLFDADTRHVVPMPDLNAPKLSPFSVFVPGADADDDGSSLFVMERYPAQETLSVHLSHQFEAFVYRKLTNSWSCQLLPPPPFVTDPKYWHGRPKKISSYGVVGSGGWSICVSVDGAGTYCLDTVKHAWSSAGEWTLPFCGKFEYVPELQLWFGISAEDRRCLTAADLSATDSPPQIVDSWMELETPDEWTEMLDPQLVSLGSGRFCVARFFHTRIRTGDLCEGSVERYFTVVTGVDVVRHVPDGNGSINGHGSASSSDGKGKLGIIKHRSRSHISYGRDGNITAVF</sequence>
<dbReference type="Pfam" id="PF07893">
    <property type="entry name" value="DUF1668"/>
    <property type="match status" value="1"/>
</dbReference>
<dbReference type="PANTHER" id="PTHR33085:SF145">
    <property type="entry name" value="OS05G0302200 PROTEIN"/>
    <property type="match status" value="1"/>
</dbReference>
<feature type="compositionally biased region" description="Polar residues" evidence="1">
    <location>
        <begin position="350"/>
        <end position="362"/>
    </location>
</feature>
<gene>
    <name evidence="2" type="ORF">EJB05_54507</name>
</gene>
<dbReference type="AlphaFoldDB" id="A0A5J9SM66"/>
<dbReference type="Gramene" id="TVU00092">
    <property type="protein sequence ID" value="TVU00092"/>
    <property type="gene ID" value="EJB05_54507"/>
</dbReference>
<feature type="region of interest" description="Disordered" evidence="1">
    <location>
        <begin position="347"/>
        <end position="366"/>
    </location>
</feature>
<accession>A0A5J9SM66</accession>
<name>A0A5J9SM66_9POAL</name>
<comment type="caution">
    <text evidence="2">The sequence shown here is derived from an EMBL/GenBank/DDBJ whole genome shotgun (WGS) entry which is preliminary data.</text>
</comment>
<dbReference type="OrthoDB" id="646432at2759"/>
<evidence type="ECO:0000313" key="3">
    <source>
        <dbReference type="Proteomes" id="UP000324897"/>
    </source>
</evidence>
<reference evidence="2 3" key="1">
    <citation type="journal article" date="2019" name="Sci. Rep.">
        <title>A high-quality genome of Eragrostis curvula grass provides insights into Poaceae evolution and supports new strategies to enhance forage quality.</title>
        <authorList>
            <person name="Carballo J."/>
            <person name="Santos B.A.C.M."/>
            <person name="Zappacosta D."/>
            <person name="Garbus I."/>
            <person name="Selva J.P."/>
            <person name="Gallo C.A."/>
            <person name="Diaz A."/>
            <person name="Albertini E."/>
            <person name="Caccamo M."/>
            <person name="Echenique V."/>
        </authorList>
    </citation>
    <scope>NUCLEOTIDE SEQUENCE [LARGE SCALE GENOMIC DNA]</scope>
    <source>
        <strain evidence="3">cv. Victoria</strain>
        <tissue evidence="2">Leaf</tissue>
    </source>
</reference>
<feature type="non-terminal residue" evidence="2">
    <location>
        <position position="1"/>
    </location>
</feature>
<organism evidence="2 3">
    <name type="scientific">Eragrostis curvula</name>
    <name type="common">weeping love grass</name>
    <dbReference type="NCBI Taxonomy" id="38414"/>
    <lineage>
        <taxon>Eukaryota</taxon>
        <taxon>Viridiplantae</taxon>
        <taxon>Streptophyta</taxon>
        <taxon>Embryophyta</taxon>
        <taxon>Tracheophyta</taxon>
        <taxon>Spermatophyta</taxon>
        <taxon>Magnoliopsida</taxon>
        <taxon>Liliopsida</taxon>
        <taxon>Poales</taxon>
        <taxon>Poaceae</taxon>
        <taxon>PACMAD clade</taxon>
        <taxon>Chloridoideae</taxon>
        <taxon>Eragrostideae</taxon>
        <taxon>Eragrostidinae</taxon>
        <taxon>Eragrostis</taxon>
    </lineage>
</organism>
<proteinExistence type="predicted"/>
<dbReference type="PANTHER" id="PTHR33085">
    <property type="entry name" value="OS12G0113100 PROTEIN-RELATED"/>
    <property type="match status" value="1"/>
</dbReference>
<evidence type="ECO:0008006" key="4">
    <source>
        <dbReference type="Google" id="ProtNLM"/>
    </source>
</evidence>